<evidence type="ECO:0000256" key="8">
    <source>
        <dbReference type="ARBA" id="ARBA00038159"/>
    </source>
</evidence>
<evidence type="ECO:0000256" key="5">
    <source>
        <dbReference type="ARBA" id="ARBA00023136"/>
    </source>
</evidence>
<evidence type="ECO:0000256" key="9">
    <source>
        <dbReference type="ARBA" id="ARBA00039865"/>
    </source>
</evidence>
<keyword evidence="2" id="KW-0812">Transmembrane</keyword>
<dbReference type="SUPFAM" id="SSF56436">
    <property type="entry name" value="C-type lectin-like"/>
    <property type="match status" value="1"/>
</dbReference>
<dbReference type="Pfam" id="PF00443">
    <property type="entry name" value="UCH"/>
    <property type="match status" value="1"/>
</dbReference>
<reference evidence="12" key="1">
    <citation type="submission" date="2020-01" db="EMBL/GenBank/DDBJ databases">
        <authorList>
            <person name="Feng Z.H.Z."/>
        </authorList>
    </citation>
    <scope>NUCLEOTIDE SEQUENCE</scope>
    <source>
        <strain evidence="12">CBS107.38</strain>
    </source>
</reference>
<evidence type="ECO:0000313" key="12">
    <source>
        <dbReference type="EMBL" id="KAF7679449.1"/>
    </source>
</evidence>
<proteinExistence type="inferred from homology"/>
<gene>
    <name evidence="12" type="ORF">GT037_003197</name>
</gene>
<dbReference type="PANTHER" id="PTHR35518">
    <property type="entry name" value="MAINTENANCE OF TELOMOERE CAPPING"/>
    <property type="match status" value="1"/>
</dbReference>
<dbReference type="InterPro" id="IPR038765">
    <property type="entry name" value="Papain-like_cys_pep_sf"/>
</dbReference>
<dbReference type="GO" id="GO:0016579">
    <property type="term" value="P:protein deubiquitination"/>
    <property type="evidence" value="ECO:0007669"/>
    <property type="project" value="InterPro"/>
</dbReference>
<keyword evidence="4" id="KW-1133">Transmembrane helix</keyword>
<dbReference type="Gene3D" id="3.90.70.10">
    <property type="entry name" value="Cysteine proteinases"/>
    <property type="match status" value="1"/>
</dbReference>
<comment type="similarity">
    <text evidence="8">Belongs to the MTC6 family.</text>
</comment>
<dbReference type="GO" id="GO:0004843">
    <property type="term" value="F:cysteine-type deubiquitinase activity"/>
    <property type="evidence" value="ECO:0007669"/>
    <property type="project" value="InterPro"/>
</dbReference>
<dbReference type="PANTHER" id="PTHR35518:SF2">
    <property type="entry name" value="MAINTENANCE OF TELOMERE CAPPING PROTEIN 6"/>
    <property type="match status" value="1"/>
</dbReference>
<name>A0A8H7EKV5_9PLEO</name>
<dbReference type="InterPro" id="IPR016187">
    <property type="entry name" value="CTDL_fold"/>
</dbReference>
<evidence type="ECO:0000256" key="4">
    <source>
        <dbReference type="ARBA" id="ARBA00022989"/>
    </source>
</evidence>
<dbReference type="Pfam" id="PF25506">
    <property type="entry name" value="TIM-barrel_MTC6"/>
    <property type="match status" value="1"/>
</dbReference>
<dbReference type="SUPFAM" id="SSF54001">
    <property type="entry name" value="Cysteine proteinases"/>
    <property type="match status" value="1"/>
</dbReference>
<evidence type="ECO:0000256" key="1">
    <source>
        <dbReference type="ARBA" id="ARBA00004479"/>
    </source>
</evidence>
<evidence type="ECO:0000256" key="3">
    <source>
        <dbReference type="ARBA" id="ARBA00022729"/>
    </source>
</evidence>
<keyword evidence="3" id="KW-0732">Signal</keyword>
<sequence>MSANGLYNPDQSAVNTRWIEPWSEAFRAQRDVGLRVPINFQTVSAVSLAQACFAQNQYEHNAFQKCFSNLLAVGVRKFTVDTYWDPLRSVWSLCPVELPQSNEDTSAEGNLPVATGPTIAPSSDSMSAEIPLSTFDPPRNARKRQQTSTSVSVSADLSSSSIAVASSVASSTSSASTSAATPTIVDFPNPNGPPLLQIGSYNCTSLMTLDLLTGILEKFLEITATTTSAATTMFTFNVHAASSITDPDAPAPNLSPNQLPQSGQLLSDVLQGNLSDDTFTPSTLADQRANLNSSWYNVDWNNRPLMGYYENSKNADGHLFTESGWPNEAYMEFKQLYRLVTSYGTVAPQMSNYNTGPDLDYVFPPGTIADEKTPSVGTDGRVTSGCLFSSSDNIVTSTTNSSWALAEVPSLDINANPDLSSTIPSVTNFTACGITPFLNQTLGDTTADKNPLPYAAYVQSTLWSFAPGQPLNSSEEGDDTNDNRCVVMMMKPPYAGRWRVEDCNQHHRVACHDPRQPYDWRISDDSTYYRNAEYYCKDPYRFNVPHTALENSHLFSAFQAAAPNDDALYINLNALSVPDCWVIGLNGTCPYLPTTDTNHLNMSGATISSNKKIPSKDELPEKELTQLKKKLEKKEKKNPGSTLTDCPACAVKALAQFYWGIQNLNAGEPISLPFNNAELNRVHQVDNMLRQFTPGADTGAGNAQEDPEEMQTRLLTACLESVNYHLNENTAWKARYEALFILQQECFWNCPCGSQQVPLNNPAPDSIGFNNIAILSNGTPDSLEEAMRREFEPVPLNTFHCTSCNSTQQRRQSTRIEGSPEYLRIKLSIVNSNGTPNLNPVNLPEVLNLSEYQAVGDDPPPLMYRLSSVLAHGGTHNAGHWVASVRGPQNVFYINDHSVLQRSLVELRANPQVYGGTDMQAVVLMYKRFEKKL</sequence>
<reference evidence="12" key="2">
    <citation type="submission" date="2020-08" db="EMBL/GenBank/DDBJ databases">
        <title>Draft Genome Sequence of Cumin Blight Pathogen Alternaria burnsii.</title>
        <authorList>
            <person name="Feng Z."/>
        </authorList>
    </citation>
    <scope>NUCLEOTIDE SEQUENCE</scope>
    <source>
        <strain evidence="12">CBS107.38</strain>
    </source>
</reference>
<dbReference type="Proteomes" id="UP000596902">
    <property type="component" value="Unassembled WGS sequence"/>
</dbReference>
<dbReference type="InterPro" id="IPR028889">
    <property type="entry name" value="USP"/>
</dbReference>
<keyword evidence="6" id="KW-0325">Glycoprotein</keyword>
<dbReference type="InterPro" id="IPR057530">
    <property type="entry name" value="TIM-barrel_MTC6"/>
</dbReference>
<evidence type="ECO:0000313" key="13">
    <source>
        <dbReference type="Proteomes" id="UP000596902"/>
    </source>
</evidence>
<feature type="region of interest" description="Disordered" evidence="10">
    <location>
        <begin position="101"/>
        <end position="152"/>
    </location>
</feature>
<dbReference type="GO" id="GO:0016020">
    <property type="term" value="C:membrane"/>
    <property type="evidence" value="ECO:0007669"/>
    <property type="project" value="UniProtKB-SubCell"/>
</dbReference>
<dbReference type="InterPro" id="IPR051008">
    <property type="entry name" value="Telomere_Capping_Maintenance"/>
</dbReference>
<protein>
    <recommendedName>
        <fullName evidence="9">Maintenance of telomere capping protein 6</fullName>
    </recommendedName>
</protein>
<dbReference type="GeneID" id="62201422"/>
<feature type="domain" description="USP" evidence="11">
    <location>
        <begin position="639"/>
        <end position="929"/>
    </location>
</feature>
<dbReference type="EMBL" id="JAAABM010000003">
    <property type="protein sequence ID" value="KAF7679449.1"/>
    <property type="molecule type" value="Genomic_DNA"/>
</dbReference>
<comment type="function">
    <text evidence="7">May be involved in telomere capping.</text>
</comment>
<accession>A0A8H7EKV5</accession>
<keyword evidence="13" id="KW-1185">Reference proteome</keyword>
<organism evidence="12 13">
    <name type="scientific">Alternaria burnsii</name>
    <dbReference type="NCBI Taxonomy" id="1187904"/>
    <lineage>
        <taxon>Eukaryota</taxon>
        <taxon>Fungi</taxon>
        <taxon>Dikarya</taxon>
        <taxon>Ascomycota</taxon>
        <taxon>Pezizomycotina</taxon>
        <taxon>Dothideomycetes</taxon>
        <taxon>Pleosporomycetidae</taxon>
        <taxon>Pleosporales</taxon>
        <taxon>Pleosporineae</taxon>
        <taxon>Pleosporaceae</taxon>
        <taxon>Alternaria</taxon>
        <taxon>Alternaria sect. Alternaria</taxon>
    </lineage>
</organism>
<evidence type="ECO:0000256" key="7">
    <source>
        <dbReference type="ARBA" id="ARBA00037703"/>
    </source>
</evidence>
<evidence type="ECO:0000259" key="11">
    <source>
        <dbReference type="PROSITE" id="PS50235"/>
    </source>
</evidence>
<comment type="subcellular location">
    <subcellularLocation>
        <location evidence="1">Membrane</location>
        <topology evidence="1">Single-pass type I membrane protein</topology>
    </subcellularLocation>
</comment>
<evidence type="ECO:0000256" key="10">
    <source>
        <dbReference type="SAM" id="MobiDB-lite"/>
    </source>
</evidence>
<dbReference type="InterPro" id="IPR001394">
    <property type="entry name" value="Peptidase_C19_UCH"/>
</dbReference>
<evidence type="ECO:0000256" key="2">
    <source>
        <dbReference type="ARBA" id="ARBA00022692"/>
    </source>
</evidence>
<keyword evidence="5" id="KW-0472">Membrane</keyword>
<dbReference type="AlphaFoldDB" id="A0A8H7EKV5"/>
<dbReference type="RefSeq" id="XP_038789522.1">
    <property type="nucleotide sequence ID" value="XM_038928244.1"/>
</dbReference>
<comment type="caution">
    <text evidence="12">The sequence shown here is derived from an EMBL/GenBank/DDBJ whole genome shotgun (WGS) entry which is preliminary data.</text>
</comment>
<dbReference type="PROSITE" id="PS50235">
    <property type="entry name" value="USP_3"/>
    <property type="match status" value="1"/>
</dbReference>
<evidence type="ECO:0000256" key="6">
    <source>
        <dbReference type="ARBA" id="ARBA00023180"/>
    </source>
</evidence>